<dbReference type="SUPFAM" id="SSF53822">
    <property type="entry name" value="Periplasmic binding protein-like I"/>
    <property type="match status" value="1"/>
</dbReference>
<dbReference type="Pfam" id="PF00356">
    <property type="entry name" value="LacI"/>
    <property type="match status" value="1"/>
</dbReference>
<protein>
    <submittedName>
        <fullName evidence="5">Substrate-binding domain-containing protein</fullName>
    </submittedName>
</protein>
<keyword evidence="2" id="KW-0238">DNA-binding</keyword>
<dbReference type="CDD" id="cd01392">
    <property type="entry name" value="HTH_LacI"/>
    <property type="match status" value="1"/>
</dbReference>
<dbReference type="InterPro" id="IPR028082">
    <property type="entry name" value="Peripla_BP_I"/>
</dbReference>
<gene>
    <name evidence="5" type="ORF">GTP56_24770</name>
</gene>
<dbReference type="InterPro" id="IPR000843">
    <property type="entry name" value="HTH_LacI"/>
</dbReference>
<evidence type="ECO:0000256" key="2">
    <source>
        <dbReference type="ARBA" id="ARBA00023125"/>
    </source>
</evidence>
<proteinExistence type="predicted"/>
<dbReference type="InterPro" id="IPR046335">
    <property type="entry name" value="LacI/GalR-like_sensor"/>
</dbReference>
<accession>A0A7X4H4U6</accession>
<dbReference type="CDD" id="cd01575">
    <property type="entry name" value="PBP1_GntR"/>
    <property type="match status" value="1"/>
</dbReference>
<dbReference type="AlphaFoldDB" id="A0A7X4H4U6"/>
<evidence type="ECO:0000256" key="3">
    <source>
        <dbReference type="ARBA" id="ARBA00023163"/>
    </source>
</evidence>
<name>A0A7X4H4U6_9BURK</name>
<feature type="domain" description="HTH lacI-type" evidence="4">
    <location>
        <begin position="17"/>
        <end position="71"/>
    </location>
</feature>
<evidence type="ECO:0000313" key="6">
    <source>
        <dbReference type="Proteomes" id="UP000469734"/>
    </source>
</evidence>
<sequence>MIPLSTITKEPMPANPVTLIDVAKAAGVSPITVSRALNEPHLVKPATLAKVQEAVKLTGYVKNMLAGGLASSRSKLVALVLPTISTQTFADLVQGATDRLTAAGYQLLLGIVGYETWREEILVETILSRRPDGIILTGSLHTDSTRQRLLQIGTPVVEAWDLTPHPIDMAIGFSHEEVGHMCAQHLLKQGYRRFAILTANDPRAGQRTQGFQVAIAKHGASVIASHVVQAPGALPQGRLGAIKLLDEHPELDAIFCSSDTLAHGVLIEAQSRGLRVPQDLAIMGFGDLNFSEYTNPPLSTVKVDGAKIGALSAQALLDRLVGGGDSAPAERVVNTGFELIQRGST</sequence>
<dbReference type="Gene3D" id="1.10.260.40">
    <property type="entry name" value="lambda repressor-like DNA-binding domains"/>
    <property type="match status" value="1"/>
</dbReference>
<dbReference type="Pfam" id="PF13377">
    <property type="entry name" value="Peripla_BP_3"/>
    <property type="match status" value="1"/>
</dbReference>
<dbReference type="SUPFAM" id="SSF47413">
    <property type="entry name" value="lambda repressor-like DNA-binding domains"/>
    <property type="match status" value="1"/>
</dbReference>
<dbReference type="SMART" id="SM00354">
    <property type="entry name" value="HTH_LACI"/>
    <property type="match status" value="1"/>
</dbReference>
<dbReference type="Gene3D" id="3.40.50.2300">
    <property type="match status" value="2"/>
</dbReference>
<dbReference type="InterPro" id="IPR010982">
    <property type="entry name" value="Lambda_DNA-bd_dom_sf"/>
</dbReference>
<comment type="caution">
    <text evidence="5">The sequence shown here is derived from an EMBL/GenBank/DDBJ whole genome shotgun (WGS) entry which is preliminary data.</text>
</comment>
<dbReference type="GO" id="GO:0003700">
    <property type="term" value="F:DNA-binding transcription factor activity"/>
    <property type="evidence" value="ECO:0007669"/>
    <property type="project" value="TreeGrafter"/>
</dbReference>
<dbReference type="EMBL" id="WWCR01000037">
    <property type="protein sequence ID" value="MYM75387.1"/>
    <property type="molecule type" value="Genomic_DNA"/>
</dbReference>
<dbReference type="PANTHER" id="PTHR30146">
    <property type="entry name" value="LACI-RELATED TRANSCRIPTIONAL REPRESSOR"/>
    <property type="match status" value="1"/>
</dbReference>
<evidence type="ECO:0000313" key="5">
    <source>
        <dbReference type="EMBL" id="MYM75387.1"/>
    </source>
</evidence>
<evidence type="ECO:0000259" key="4">
    <source>
        <dbReference type="PROSITE" id="PS50932"/>
    </source>
</evidence>
<dbReference type="PANTHER" id="PTHR30146:SF33">
    <property type="entry name" value="TRANSCRIPTIONAL REGULATOR"/>
    <property type="match status" value="1"/>
</dbReference>
<dbReference type="PROSITE" id="PS00356">
    <property type="entry name" value="HTH_LACI_1"/>
    <property type="match status" value="1"/>
</dbReference>
<dbReference type="Proteomes" id="UP000469734">
    <property type="component" value="Unassembled WGS sequence"/>
</dbReference>
<organism evidence="5 6">
    <name type="scientific">Duganella margarita</name>
    <dbReference type="NCBI Taxonomy" id="2692170"/>
    <lineage>
        <taxon>Bacteria</taxon>
        <taxon>Pseudomonadati</taxon>
        <taxon>Pseudomonadota</taxon>
        <taxon>Betaproteobacteria</taxon>
        <taxon>Burkholderiales</taxon>
        <taxon>Oxalobacteraceae</taxon>
        <taxon>Telluria group</taxon>
        <taxon>Duganella</taxon>
    </lineage>
</organism>
<dbReference type="GO" id="GO:0000976">
    <property type="term" value="F:transcription cis-regulatory region binding"/>
    <property type="evidence" value="ECO:0007669"/>
    <property type="project" value="TreeGrafter"/>
</dbReference>
<evidence type="ECO:0000256" key="1">
    <source>
        <dbReference type="ARBA" id="ARBA00023015"/>
    </source>
</evidence>
<keyword evidence="1" id="KW-0805">Transcription regulation</keyword>
<dbReference type="PROSITE" id="PS50932">
    <property type="entry name" value="HTH_LACI_2"/>
    <property type="match status" value="1"/>
</dbReference>
<keyword evidence="3" id="KW-0804">Transcription</keyword>
<reference evidence="5 6" key="1">
    <citation type="submission" date="2019-12" db="EMBL/GenBank/DDBJ databases">
        <title>Novel species isolated from a subtropical stream in China.</title>
        <authorList>
            <person name="Lu H."/>
        </authorList>
    </citation>
    <scope>NUCLEOTIDE SEQUENCE [LARGE SCALE GENOMIC DNA]</scope>
    <source>
        <strain evidence="5 6">FT134W</strain>
    </source>
</reference>